<protein>
    <recommendedName>
        <fullName evidence="1">DUF4435 domain-containing protein</fullName>
    </recommendedName>
</protein>
<dbReference type="RefSeq" id="WP_094093205.1">
    <property type="nucleotide sequence ID" value="NZ_BMHF01000001.1"/>
</dbReference>
<reference evidence="3" key="1">
    <citation type="journal article" date="2019" name="Int. J. Syst. Evol. Microbiol.">
        <title>The Global Catalogue of Microorganisms (GCM) 10K type strain sequencing project: providing services to taxonomists for standard genome sequencing and annotation.</title>
        <authorList>
            <consortium name="The Broad Institute Genomics Platform"/>
            <consortium name="The Broad Institute Genome Sequencing Center for Infectious Disease"/>
            <person name="Wu L."/>
            <person name="Ma J."/>
        </authorList>
    </citation>
    <scope>NUCLEOTIDE SEQUENCE [LARGE SCALE GENOMIC DNA]</scope>
    <source>
        <strain evidence="3">CGMCC 1.15044</strain>
    </source>
</reference>
<proteinExistence type="predicted"/>
<accession>A0ABQ1FNK7</accession>
<dbReference type="Proteomes" id="UP000609323">
    <property type="component" value="Unassembled WGS sequence"/>
</dbReference>
<feature type="domain" description="DUF4435" evidence="1">
    <location>
        <begin position="25"/>
        <end position="168"/>
    </location>
</feature>
<keyword evidence="3" id="KW-1185">Reference proteome</keyword>
<evidence type="ECO:0000259" key="1">
    <source>
        <dbReference type="Pfam" id="PF14491"/>
    </source>
</evidence>
<name>A0ABQ1FNK7_9BACL</name>
<dbReference type="Pfam" id="PF14491">
    <property type="entry name" value="DUF4435"/>
    <property type="match status" value="1"/>
</dbReference>
<sequence>MDDLIPKYSDEAQLNLAIFYGSYDEMMVYIEDVNGVNIYEAIFEKLEVQKVKVHPTEGKPNLINLYGKYKMNPSSFPNPCLFIADKDFDDILGKKLIVDQNFLYLERYSIENYLICEKAGSFYLNGRLQVGRTECVNKLSFSSWKREIEDNLKKILYLFLAIQKLQIPVVNTKLKVKRFLDEKTHQLDRRKISSYVNEVYKFYKQSGLTIGLKKTFKEMKICVEQGEFDFIFIYPGKQILEAFQMHLIKLTGGPLPNNMDFINFLATNINVNELNFIKERVTQLRSVS</sequence>
<dbReference type="EMBL" id="BMHF01000001">
    <property type="protein sequence ID" value="GGA24138.1"/>
    <property type="molecule type" value="Genomic_DNA"/>
</dbReference>
<comment type="caution">
    <text evidence="2">The sequence shown here is derived from an EMBL/GenBank/DDBJ whole genome shotgun (WGS) entry which is preliminary data.</text>
</comment>
<dbReference type="InterPro" id="IPR029492">
    <property type="entry name" value="DUF4435"/>
</dbReference>
<organism evidence="2 3">
    <name type="scientific">Paenibacillus physcomitrellae</name>
    <dbReference type="NCBI Taxonomy" id="1619311"/>
    <lineage>
        <taxon>Bacteria</taxon>
        <taxon>Bacillati</taxon>
        <taxon>Bacillota</taxon>
        <taxon>Bacilli</taxon>
        <taxon>Bacillales</taxon>
        <taxon>Paenibacillaceae</taxon>
        <taxon>Paenibacillus</taxon>
    </lineage>
</organism>
<gene>
    <name evidence="2" type="ORF">GCM10010917_06190</name>
</gene>
<evidence type="ECO:0000313" key="2">
    <source>
        <dbReference type="EMBL" id="GGA24138.1"/>
    </source>
</evidence>
<evidence type="ECO:0000313" key="3">
    <source>
        <dbReference type="Proteomes" id="UP000609323"/>
    </source>
</evidence>